<dbReference type="RefSeq" id="WP_330095153.1">
    <property type="nucleotide sequence ID" value="NZ_JAUZMY010000048.1"/>
</dbReference>
<reference evidence="2 3" key="1">
    <citation type="submission" date="2023-08" db="EMBL/GenBank/DDBJ databases">
        <authorList>
            <person name="Girao M."/>
            <person name="Carvalho M.F."/>
        </authorList>
    </citation>
    <scope>NUCLEOTIDE SEQUENCE [LARGE SCALE GENOMIC DNA]</scope>
    <source>
        <strain evidence="2 3">CT-R113</strain>
    </source>
</reference>
<dbReference type="SUPFAM" id="SSF55729">
    <property type="entry name" value="Acyl-CoA N-acyltransferases (Nat)"/>
    <property type="match status" value="1"/>
</dbReference>
<evidence type="ECO:0000313" key="2">
    <source>
        <dbReference type="EMBL" id="MEE2041394.1"/>
    </source>
</evidence>
<sequence length="334" mass="36212">MPLHVTIDSDIDRLDTGAWQQLVRATGAPVFYSPVFLRAFDAFPLHSVERSAHILVRDGTGAAHAVLPVYLQQGVDPMGALAANRPEVLDRPILLSHVWHCYETVVPALSADAAHLALGAMRDLAEEWGAALHGVANVGADSDEAELLGSTGLTGTYLDQSWSMDISGLDGFESYLMALEGKPRRELRRAVRRAEEAGVEIRVLAVEDADLDGFVSLARGTAGSKHDNADYYLPGVFQGFLASLGSCARVTELRIEGRLVGALVSLVDGTRYHLWTIGADYGACEGFSPTYILFGQALKEAFDEGKPTVTAGRRNGWFKTRYGLRPTDLQIFLP</sequence>
<dbReference type="InterPro" id="IPR016181">
    <property type="entry name" value="Acyl_CoA_acyltransferase"/>
</dbReference>
<dbReference type="GO" id="GO:0016746">
    <property type="term" value="F:acyltransferase activity"/>
    <property type="evidence" value="ECO:0007669"/>
    <property type="project" value="UniProtKB-KW"/>
</dbReference>
<proteinExistence type="predicted"/>
<dbReference type="InterPro" id="IPR038740">
    <property type="entry name" value="BioF2-like_GNAT_dom"/>
</dbReference>
<dbReference type="Gene3D" id="3.40.630.30">
    <property type="match status" value="1"/>
</dbReference>
<organism evidence="2 3">
    <name type="scientific">Nocardiopsis codii</name>
    <dbReference type="NCBI Taxonomy" id="3065942"/>
    <lineage>
        <taxon>Bacteria</taxon>
        <taxon>Bacillati</taxon>
        <taxon>Actinomycetota</taxon>
        <taxon>Actinomycetes</taxon>
        <taxon>Streptosporangiales</taxon>
        <taxon>Nocardiopsidaceae</taxon>
        <taxon>Nocardiopsis</taxon>
    </lineage>
</organism>
<keyword evidence="2" id="KW-0012">Acyltransferase</keyword>
<dbReference type="Pfam" id="PF13480">
    <property type="entry name" value="Acetyltransf_6"/>
    <property type="match status" value="1"/>
</dbReference>
<protein>
    <submittedName>
        <fullName evidence="2">GNAT family N-acetyltransferase</fullName>
        <ecNumber evidence="2">2.3.1.-</ecNumber>
    </submittedName>
</protein>
<keyword evidence="3" id="KW-1185">Reference proteome</keyword>
<dbReference type="EMBL" id="JAUZMY010000048">
    <property type="protein sequence ID" value="MEE2041394.1"/>
    <property type="molecule type" value="Genomic_DNA"/>
</dbReference>
<name>A0ABU7KGP0_9ACTN</name>
<accession>A0ABU7KGP0</accession>
<comment type="caution">
    <text evidence="2">The sequence shown here is derived from an EMBL/GenBank/DDBJ whole genome shotgun (WGS) entry which is preliminary data.</text>
</comment>
<gene>
    <name evidence="2" type="ORF">Q8791_29635</name>
</gene>
<evidence type="ECO:0000259" key="1">
    <source>
        <dbReference type="Pfam" id="PF13480"/>
    </source>
</evidence>
<dbReference type="EC" id="2.3.1.-" evidence="2"/>
<evidence type="ECO:0000313" key="3">
    <source>
        <dbReference type="Proteomes" id="UP001356095"/>
    </source>
</evidence>
<dbReference type="Proteomes" id="UP001356095">
    <property type="component" value="Unassembled WGS sequence"/>
</dbReference>
<feature type="domain" description="BioF2-like acetyltransferase" evidence="1">
    <location>
        <begin position="182"/>
        <end position="315"/>
    </location>
</feature>
<keyword evidence="2" id="KW-0808">Transferase</keyword>